<evidence type="ECO:0000313" key="7">
    <source>
        <dbReference type="EMBL" id="SFP11404.1"/>
    </source>
</evidence>
<protein>
    <submittedName>
        <fullName evidence="7">Glycosyl transferase family 2</fullName>
    </submittedName>
</protein>
<organism evidence="7 8">
    <name type="scientific">Pseudarcicella hirudinis</name>
    <dbReference type="NCBI Taxonomy" id="1079859"/>
    <lineage>
        <taxon>Bacteria</taxon>
        <taxon>Pseudomonadati</taxon>
        <taxon>Bacteroidota</taxon>
        <taxon>Cytophagia</taxon>
        <taxon>Cytophagales</taxon>
        <taxon>Flectobacillaceae</taxon>
        <taxon>Pseudarcicella</taxon>
    </lineage>
</organism>
<dbReference type="AlphaFoldDB" id="A0A1I5MP58"/>
<dbReference type="GO" id="GO:0016757">
    <property type="term" value="F:glycosyltransferase activity"/>
    <property type="evidence" value="ECO:0007669"/>
    <property type="project" value="UniProtKB-KW"/>
</dbReference>
<dbReference type="Gene3D" id="3.90.550.10">
    <property type="entry name" value="Spore Coat Polysaccharide Biosynthesis Protein SpsA, Chain A"/>
    <property type="match status" value="1"/>
</dbReference>
<dbReference type="OrthoDB" id="9797819at2"/>
<comment type="cofactor">
    <cofactor evidence="1">
        <name>Mg(2+)</name>
        <dbReference type="ChEBI" id="CHEBI:18420"/>
    </cofactor>
</comment>
<keyword evidence="4 7" id="KW-0808">Transferase</keyword>
<evidence type="ECO:0000256" key="3">
    <source>
        <dbReference type="ARBA" id="ARBA00022676"/>
    </source>
</evidence>
<keyword evidence="5" id="KW-0460">Magnesium</keyword>
<dbReference type="InterPro" id="IPR050256">
    <property type="entry name" value="Glycosyltransferase_2"/>
</dbReference>
<evidence type="ECO:0000259" key="6">
    <source>
        <dbReference type="Pfam" id="PF00535"/>
    </source>
</evidence>
<dbReference type="PANTHER" id="PTHR48090">
    <property type="entry name" value="UNDECAPRENYL-PHOSPHATE 4-DEOXY-4-FORMAMIDO-L-ARABINOSE TRANSFERASE-RELATED"/>
    <property type="match status" value="1"/>
</dbReference>
<dbReference type="InterPro" id="IPR029044">
    <property type="entry name" value="Nucleotide-diphossugar_trans"/>
</dbReference>
<sequence>MKKITVIIPALNEEEAIQSVIQKSYHHPDVDDVIVVDDNSVDNTVELAKEAGASVITSARKGKGISMREGLLMAKNELIVYLDADIKTYPKDIIERLVKPLKEGPFDFVKSYFERQAGRVTELVAKPLLSLLSPQLSHFQQPLSGIIAGKRTLLMQVDFENDYGVDIGLLVDMYNSGAKISEVNIGTVENKMKPWRELGKMAKEVSAAILKRTVLRENTRKVLREELV</sequence>
<evidence type="ECO:0000256" key="4">
    <source>
        <dbReference type="ARBA" id="ARBA00022679"/>
    </source>
</evidence>
<dbReference type="PANTHER" id="PTHR48090:SF10">
    <property type="entry name" value="GLUCOSYL-3-PHOSPHOGLYCERATE SYNTHASE"/>
    <property type="match status" value="1"/>
</dbReference>
<gene>
    <name evidence="7" type="ORF">SAMN04515674_101391</name>
</gene>
<feature type="domain" description="Glycosyltransferase 2-like" evidence="6">
    <location>
        <begin position="5"/>
        <end position="110"/>
    </location>
</feature>
<dbReference type="Proteomes" id="UP000199306">
    <property type="component" value="Unassembled WGS sequence"/>
</dbReference>
<keyword evidence="8" id="KW-1185">Reference proteome</keyword>
<evidence type="ECO:0000256" key="1">
    <source>
        <dbReference type="ARBA" id="ARBA00001946"/>
    </source>
</evidence>
<reference evidence="7 8" key="1">
    <citation type="submission" date="2016-10" db="EMBL/GenBank/DDBJ databases">
        <authorList>
            <person name="de Groot N.N."/>
        </authorList>
    </citation>
    <scope>NUCLEOTIDE SEQUENCE [LARGE SCALE GENOMIC DNA]</scope>
    <source>
        <strain evidence="8">E92,LMG 26720,CCM 7988</strain>
    </source>
</reference>
<accession>A0A1I5MP58</accession>
<keyword evidence="3" id="KW-0328">Glycosyltransferase</keyword>
<dbReference type="Pfam" id="PF00535">
    <property type="entry name" value="Glycos_transf_2"/>
    <property type="match status" value="1"/>
</dbReference>
<dbReference type="EMBL" id="FOXH01000001">
    <property type="protein sequence ID" value="SFP11404.1"/>
    <property type="molecule type" value="Genomic_DNA"/>
</dbReference>
<comment type="similarity">
    <text evidence="2">Belongs to the glycosyltransferase 2 family.</text>
</comment>
<proteinExistence type="inferred from homology"/>
<name>A0A1I5MP58_9BACT</name>
<evidence type="ECO:0000256" key="2">
    <source>
        <dbReference type="ARBA" id="ARBA00006739"/>
    </source>
</evidence>
<dbReference type="STRING" id="1079859.SAMN04515674_101391"/>
<evidence type="ECO:0000256" key="5">
    <source>
        <dbReference type="ARBA" id="ARBA00022842"/>
    </source>
</evidence>
<evidence type="ECO:0000313" key="8">
    <source>
        <dbReference type="Proteomes" id="UP000199306"/>
    </source>
</evidence>
<dbReference type="SUPFAM" id="SSF53448">
    <property type="entry name" value="Nucleotide-diphospho-sugar transferases"/>
    <property type="match status" value="1"/>
</dbReference>
<dbReference type="InterPro" id="IPR001173">
    <property type="entry name" value="Glyco_trans_2-like"/>
</dbReference>
<dbReference type="RefSeq" id="WP_092011242.1">
    <property type="nucleotide sequence ID" value="NZ_FOXH01000001.1"/>
</dbReference>